<evidence type="ECO:0000259" key="11">
    <source>
        <dbReference type="Pfam" id="PF00535"/>
    </source>
</evidence>
<dbReference type="PANTHER" id="PTHR43646">
    <property type="entry name" value="GLYCOSYLTRANSFERASE"/>
    <property type="match status" value="1"/>
</dbReference>
<dbReference type="EMBL" id="FRAD01000004">
    <property type="protein sequence ID" value="SHJ58332.1"/>
    <property type="molecule type" value="Genomic_DNA"/>
</dbReference>
<dbReference type="SUPFAM" id="SSF53448">
    <property type="entry name" value="Nucleotide-diphospho-sugar transferases"/>
    <property type="match status" value="1"/>
</dbReference>
<evidence type="ECO:0000256" key="2">
    <source>
        <dbReference type="ARBA" id="ARBA00022475"/>
    </source>
</evidence>
<keyword evidence="2" id="KW-1003">Cell membrane</keyword>
<dbReference type="Gene3D" id="3.90.550.10">
    <property type="entry name" value="Spore Coat Polysaccharide Biosynthesis Protein SpsA, Chain A"/>
    <property type="match status" value="1"/>
</dbReference>
<keyword evidence="3" id="KW-0328">Glycosyltransferase</keyword>
<accession>A0A1M6KHG6</accession>
<evidence type="ECO:0000256" key="8">
    <source>
        <dbReference type="ARBA" id="ARBA00037904"/>
    </source>
</evidence>
<dbReference type="InterPro" id="IPR001173">
    <property type="entry name" value="Glyco_trans_2-like"/>
</dbReference>
<evidence type="ECO:0000256" key="1">
    <source>
        <dbReference type="ARBA" id="ARBA00004236"/>
    </source>
</evidence>
<protein>
    <recommendedName>
        <fullName evidence="10">4,4'-diaponeurosporenoate glycosyltransferase</fullName>
    </recommendedName>
</protein>
<dbReference type="Pfam" id="PF00535">
    <property type="entry name" value="Glycos_transf_2"/>
    <property type="match status" value="1"/>
</dbReference>
<dbReference type="GO" id="GO:0005886">
    <property type="term" value="C:plasma membrane"/>
    <property type="evidence" value="ECO:0007669"/>
    <property type="project" value="UniProtKB-SubCell"/>
</dbReference>
<dbReference type="InterPro" id="IPR026461">
    <property type="entry name" value="Trfase_2_rSAM/seldom_assoc"/>
</dbReference>
<dbReference type="NCBIfam" id="TIGR04283">
    <property type="entry name" value="glyco_like_mftF"/>
    <property type="match status" value="1"/>
</dbReference>
<dbReference type="GO" id="GO:0016757">
    <property type="term" value="F:glycosyltransferase activity"/>
    <property type="evidence" value="ECO:0007669"/>
    <property type="project" value="UniProtKB-KW"/>
</dbReference>
<dbReference type="GO" id="GO:0016117">
    <property type="term" value="P:carotenoid biosynthetic process"/>
    <property type="evidence" value="ECO:0007669"/>
    <property type="project" value="UniProtKB-KW"/>
</dbReference>
<keyword evidence="5" id="KW-0125">Carotenoid biosynthesis</keyword>
<dbReference type="InterPro" id="IPR029044">
    <property type="entry name" value="Nucleotide-diphossugar_trans"/>
</dbReference>
<dbReference type="AlphaFoldDB" id="A0A1M6KHG6"/>
<evidence type="ECO:0000256" key="7">
    <source>
        <dbReference type="ARBA" id="ARBA00037281"/>
    </source>
</evidence>
<dbReference type="PANTHER" id="PTHR43646:SF2">
    <property type="entry name" value="GLYCOSYLTRANSFERASE 2-LIKE DOMAIN-CONTAINING PROTEIN"/>
    <property type="match status" value="1"/>
</dbReference>
<name>A0A1M6KHG6_9CLOT</name>
<sequence length="230" mass="26452">MDIKEKNKISIIIPVYNEAKTINELLHNIEQFKAYSEIIFVDGGSNDGTNKIIEKYHRLVYSPKKGRSYQMNYGATLAKGKILLFLHADSYLSHDALDKINVIMSQGHKVGCFKIKFNSKSPIMKICGFMSNLRVRLRNIAFGDQGIFIERNFFYKLGGFAEIPLMEDYQLSIDIKKTGEKIVVANSIIETSARRFIKQGRLKTMIKMQKAQHMYRKGVDIDKIVDLYKP</sequence>
<evidence type="ECO:0000256" key="5">
    <source>
        <dbReference type="ARBA" id="ARBA00022746"/>
    </source>
</evidence>
<evidence type="ECO:0000256" key="4">
    <source>
        <dbReference type="ARBA" id="ARBA00022679"/>
    </source>
</evidence>
<evidence type="ECO:0000313" key="12">
    <source>
        <dbReference type="EMBL" id="SHJ58332.1"/>
    </source>
</evidence>
<comment type="subcellular location">
    <subcellularLocation>
        <location evidence="1">Cell membrane</location>
    </subcellularLocation>
</comment>
<gene>
    <name evidence="12" type="ORF">SAMN02745248_00470</name>
</gene>
<evidence type="ECO:0000256" key="10">
    <source>
        <dbReference type="ARBA" id="ARBA00040345"/>
    </source>
</evidence>
<dbReference type="Proteomes" id="UP000183952">
    <property type="component" value="Unassembled WGS sequence"/>
</dbReference>
<dbReference type="CDD" id="cd02522">
    <property type="entry name" value="GT_2_like_a"/>
    <property type="match status" value="1"/>
</dbReference>
<comment type="pathway">
    <text evidence="8">Carotenoid biosynthesis; staphyloxanthin biosynthesis; staphyloxanthin from farnesyl diphosphate: step 4/5.</text>
</comment>
<keyword evidence="13" id="KW-1185">Reference proteome</keyword>
<proteinExistence type="inferred from homology"/>
<dbReference type="STRING" id="1121331.SAMN02745248_00470"/>
<organism evidence="12 13">
    <name type="scientific">Hathewaya proteolytica DSM 3090</name>
    <dbReference type="NCBI Taxonomy" id="1121331"/>
    <lineage>
        <taxon>Bacteria</taxon>
        <taxon>Bacillati</taxon>
        <taxon>Bacillota</taxon>
        <taxon>Clostridia</taxon>
        <taxon>Eubacteriales</taxon>
        <taxon>Clostridiaceae</taxon>
        <taxon>Hathewaya</taxon>
    </lineage>
</organism>
<comment type="function">
    <text evidence="7">Catalyzes the glycosylation of 4,4'-diaponeurosporenoate, i.e. the esterification of glucose at the C1'' position with the carboxyl group of 4,4'-diaponeurosporenic acid, to form glycosyl-4,4'-diaponeurosporenoate. This is a step in the biosynthesis of staphyloxanthin, an orange pigment present in most staphylococci strains.</text>
</comment>
<evidence type="ECO:0000256" key="6">
    <source>
        <dbReference type="ARBA" id="ARBA00023136"/>
    </source>
</evidence>
<dbReference type="OrthoDB" id="9810303at2"/>
<evidence type="ECO:0000256" key="3">
    <source>
        <dbReference type="ARBA" id="ARBA00022676"/>
    </source>
</evidence>
<dbReference type="RefSeq" id="WP_072901879.1">
    <property type="nucleotide sequence ID" value="NZ_FRAD01000004.1"/>
</dbReference>
<keyword evidence="6" id="KW-0472">Membrane</keyword>
<keyword evidence="4 12" id="KW-0808">Transferase</keyword>
<reference evidence="12 13" key="1">
    <citation type="submission" date="2016-11" db="EMBL/GenBank/DDBJ databases">
        <authorList>
            <person name="Jaros S."/>
            <person name="Januszkiewicz K."/>
            <person name="Wedrychowicz H."/>
        </authorList>
    </citation>
    <scope>NUCLEOTIDE SEQUENCE [LARGE SCALE GENOMIC DNA]</scope>
    <source>
        <strain evidence="12 13">DSM 3090</strain>
    </source>
</reference>
<comment type="similarity">
    <text evidence="9">Belongs to the glycosyltransferase 2 family. CrtQ subfamily.</text>
</comment>
<feature type="domain" description="Glycosyltransferase 2-like" evidence="11">
    <location>
        <begin position="10"/>
        <end position="109"/>
    </location>
</feature>
<evidence type="ECO:0000256" key="9">
    <source>
        <dbReference type="ARBA" id="ARBA00038120"/>
    </source>
</evidence>
<evidence type="ECO:0000313" key="13">
    <source>
        <dbReference type="Proteomes" id="UP000183952"/>
    </source>
</evidence>